<dbReference type="EMBL" id="CAMXCT020003060">
    <property type="protein sequence ID" value="CAL1155565.1"/>
    <property type="molecule type" value="Genomic_DNA"/>
</dbReference>
<keyword evidence="4" id="KW-1185">Reference proteome</keyword>
<reference evidence="3 4" key="2">
    <citation type="submission" date="2024-05" db="EMBL/GenBank/DDBJ databases">
        <authorList>
            <person name="Chen Y."/>
            <person name="Shah S."/>
            <person name="Dougan E. K."/>
            <person name="Thang M."/>
            <person name="Chan C."/>
        </authorList>
    </citation>
    <scope>NUCLEOTIDE SEQUENCE [LARGE SCALE GENOMIC DNA]</scope>
</reference>
<feature type="non-terminal residue" evidence="2">
    <location>
        <position position="1"/>
    </location>
</feature>
<dbReference type="Proteomes" id="UP001152797">
    <property type="component" value="Unassembled WGS sequence"/>
</dbReference>
<organism evidence="2">
    <name type="scientific">Cladocopium goreaui</name>
    <dbReference type="NCBI Taxonomy" id="2562237"/>
    <lineage>
        <taxon>Eukaryota</taxon>
        <taxon>Sar</taxon>
        <taxon>Alveolata</taxon>
        <taxon>Dinophyceae</taxon>
        <taxon>Suessiales</taxon>
        <taxon>Symbiodiniaceae</taxon>
        <taxon>Cladocopium</taxon>
    </lineage>
</organism>
<reference evidence="2" key="1">
    <citation type="submission" date="2022-10" db="EMBL/GenBank/DDBJ databases">
        <authorList>
            <person name="Chen Y."/>
            <person name="Dougan E. K."/>
            <person name="Chan C."/>
            <person name="Rhodes N."/>
            <person name="Thang M."/>
        </authorList>
    </citation>
    <scope>NUCLEOTIDE SEQUENCE</scope>
</reference>
<dbReference type="EMBL" id="CAMXCT010003060">
    <property type="protein sequence ID" value="CAI4002190.1"/>
    <property type="molecule type" value="Genomic_DNA"/>
</dbReference>
<evidence type="ECO:0000313" key="4">
    <source>
        <dbReference type="Proteomes" id="UP001152797"/>
    </source>
</evidence>
<sequence length="61" mass="6455">DACFLEDVGSSEGLSFFYPSEGPEGPEGPAFTGARTARRRKAEVGSRSSSSHVKGRLGRIP</sequence>
<accession>A0A9P1D395</accession>
<name>A0A9P1D395_9DINO</name>
<evidence type="ECO:0000313" key="3">
    <source>
        <dbReference type="EMBL" id="CAL4789502.1"/>
    </source>
</evidence>
<feature type="region of interest" description="Disordered" evidence="1">
    <location>
        <begin position="16"/>
        <end position="61"/>
    </location>
</feature>
<evidence type="ECO:0000256" key="1">
    <source>
        <dbReference type="SAM" id="MobiDB-lite"/>
    </source>
</evidence>
<feature type="non-terminal residue" evidence="2">
    <location>
        <position position="61"/>
    </location>
</feature>
<gene>
    <name evidence="2" type="ORF">C1SCF055_LOCUS28160</name>
</gene>
<dbReference type="EMBL" id="CAMXCT030003060">
    <property type="protein sequence ID" value="CAL4789502.1"/>
    <property type="molecule type" value="Genomic_DNA"/>
</dbReference>
<comment type="caution">
    <text evidence="2">The sequence shown here is derived from an EMBL/GenBank/DDBJ whole genome shotgun (WGS) entry which is preliminary data.</text>
</comment>
<protein>
    <submittedName>
        <fullName evidence="2">Uncharacterized protein</fullName>
    </submittedName>
</protein>
<dbReference type="AlphaFoldDB" id="A0A9P1D395"/>
<evidence type="ECO:0000313" key="2">
    <source>
        <dbReference type="EMBL" id="CAI4002190.1"/>
    </source>
</evidence>
<proteinExistence type="predicted"/>